<dbReference type="EMBL" id="JBBPBK010000005">
    <property type="protein sequence ID" value="KAK9285889.1"/>
    <property type="molecule type" value="Genomic_DNA"/>
</dbReference>
<feature type="transmembrane region" description="Helical" evidence="1">
    <location>
        <begin position="53"/>
        <end position="76"/>
    </location>
</feature>
<reference evidence="2 3" key="1">
    <citation type="journal article" date="2024" name="Plant J.">
        <title>Genome sequences and population genomics reveal climatic adaptation and genomic divergence between two closely related sweetgum species.</title>
        <authorList>
            <person name="Xu W.Q."/>
            <person name="Ren C.Q."/>
            <person name="Zhang X.Y."/>
            <person name="Comes H.P."/>
            <person name="Liu X.H."/>
            <person name="Li Y.G."/>
            <person name="Kettle C.J."/>
            <person name="Jalonen R."/>
            <person name="Gaisberger H."/>
            <person name="Ma Y.Z."/>
            <person name="Qiu Y.X."/>
        </authorList>
    </citation>
    <scope>NUCLEOTIDE SEQUENCE [LARGE SCALE GENOMIC DNA]</scope>
    <source>
        <strain evidence="2">Hangzhou</strain>
    </source>
</reference>
<proteinExistence type="predicted"/>
<feature type="transmembrane region" description="Helical" evidence="1">
    <location>
        <begin position="20"/>
        <end position="47"/>
    </location>
</feature>
<dbReference type="PANTHER" id="PTHR37223">
    <property type="entry name" value="OS08G0528601 PROTEIN"/>
    <property type="match status" value="1"/>
</dbReference>
<organism evidence="2 3">
    <name type="scientific">Liquidambar formosana</name>
    <name type="common">Formosan gum</name>
    <dbReference type="NCBI Taxonomy" id="63359"/>
    <lineage>
        <taxon>Eukaryota</taxon>
        <taxon>Viridiplantae</taxon>
        <taxon>Streptophyta</taxon>
        <taxon>Embryophyta</taxon>
        <taxon>Tracheophyta</taxon>
        <taxon>Spermatophyta</taxon>
        <taxon>Magnoliopsida</taxon>
        <taxon>eudicotyledons</taxon>
        <taxon>Gunneridae</taxon>
        <taxon>Pentapetalae</taxon>
        <taxon>Saxifragales</taxon>
        <taxon>Altingiaceae</taxon>
        <taxon>Liquidambar</taxon>
    </lineage>
</organism>
<dbReference type="GO" id="GO:0006979">
    <property type="term" value="P:response to oxidative stress"/>
    <property type="evidence" value="ECO:0007669"/>
    <property type="project" value="TreeGrafter"/>
</dbReference>
<evidence type="ECO:0000256" key="1">
    <source>
        <dbReference type="SAM" id="Phobius"/>
    </source>
</evidence>
<keyword evidence="1" id="KW-0472">Membrane</keyword>
<keyword evidence="1" id="KW-0812">Transmembrane</keyword>
<keyword evidence="1" id="KW-1133">Transmembrane helix</keyword>
<evidence type="ECO:0000313" key="2">
    <source>
        <dbReference type="EMBL" id="KAK9285889.1"/>
    </source>
</evidence>
<dbReference type="Proteomes" id="UP001415857">
    <property type="component" value="Unassembled WGS sequence"/>
</dbReference>
<name>A0AAP0S2I1_LIQFO</name>
<comment type="caution">
    <text evidence="2">The sequence shown here is derived from an EMBL/GenBank/DDBJ whole genome shotgun (WGS) entry which is preliminary data.</text>
</comment>
<accession>A0AAP0S2I1</accession>
<dbReference type="AlphaFoldDB" id="A0AAP0S2I1"/>
<keyword evidence="3" id="KW-1185">Reference proteome</keyword>
<sequence length="177" mass="20511">MNGRVGSSRKRNESALTRAVNAVFAFVRFAEFEIFFFLFFVIAFLIFKDLVSLLLLLSISLGVLRFVWLAFCDYLCDFQDFFGLHFEFDNFRMKIGRKRSYMCFNPNLDLSISKRNMVEIKRFSSSKPPCMNESSKFYRNQSLGPCTGPDEFHRVVLPTTPLPIPNPTRLTPDKEAS</sequence>
<protein>
    <submittedName>
        <fullName evidence="2">Uncharacterized protein</fullName>
    </submittedName>
</protein>
<gene>
    <name evidence="2" type="ORF">L1049_025090</name>
</gene>
<dbReference type="PANTHER" id="PTHR37223:SF1">
    <property type="entry name" value="OS08G0528601 PROTEIN"/>
    <property type="match status" value="1"/>
</dbReference>
<evidence type="ECO:0000313" key="3">
    <source>
        <dbReference type="Proteomes" id="UP001415857"/>
    </source>
</evidence>